<dbReference type="InterPro" id="IPR045957">
    <property type="entry name" value="DUF6377"/>
</dbReference>
<dbReference type="Gene3D" id="1.25.40.10">
    <property type="entry name" value="Tetratricopeptide repeat domain"/>
    <property type="match status" value="1"/>
</dbReference>
<evidence type="ECO:0000313" key="4">
    <source>
        <dbReference type="Proteomes" id="UP000309016"/>
    </source>
</evidence>
<reference evidence="3 4" key="1">
    <citation type="submission" date="2019-06" db="EMBL/GenBank/DDBJ databases">
        <title>Complete genome sequence of Antarcticibacterium flavum KCTC 52984T from an Antarctic marine sediment.</title>
        <authorList>
            <person name="Lee Y.M."/>
            <person name="Shin S.C."/>
        </authorList>
    </citation>
    <scope>NUCLEOTIDE SEQUENCE [LARGE SCALE GENOMIC DNA]</scope>
    <source>
        <strain evidence="3 4">KCTC 52984</strain>
    </source>
</reference>
<dbReference type="KEGG" id="afla:FHG64_06190"/>
<evidence type="ECO:0000259" key="2">
    <source>
        <dbReference type="Pfam" id="PF19904"/>
    </source>
</evidence>
<name>A0A5B7X7I5_9FLAO</name>
<dbReference type="EMBL" id="CP040812">
    <property type="protein sequence ID" value="QCY71369.1"/>
    <property type="molecule type" value="Genomic_DNA"/>
</dbReference>
<keyword evidence="1" id="KW-0812">Transmembrane</keyword>
<sequence length="516" mass="60466">MAQQYLPLLEKLDEELKNEDSYVKSKHSKISNLQDEVQKNLLRSDTRDLYSSYLKLFEEYKSFKYDSAYYYIEEAKELALLMDNDILVAQTGIKEGFVLLSSGLFKEALDVLSTIDPNKLDDKTKFDYYFIMARAYFDMANYNDDPRFRINYVRQGNRYLEEALVYAEPNSSNFWSAVGLMWLKQQEWDKAREAFHYWIDFYDLPPDLYGVATSSLSFIYSQTGNFEKAIEYLALAAISDVQSATKENIALRNLATELYNVGELEKANTYVHSAMRDATFYNARHRKIEISSILPIIEGAQLIKAEQKNATLVRVVVLLAFLAFIVIIFLYIILKQLKAKNVARTALSEYTHKLEETNLNLLEADAIKQDYITYFLKATSGLIHKMDHLQKSTRQKIKTRQPEEVLAILKKYSVQKERNDLFHQFDEVFLKLFPTFIEEFNNLFPPDQRRERKKGELLNTELRIFALYRLGIQDNQQVAEFLEISVATIYSYKTRLKSRSLYKNSFEERIMSIKRL</sequence>
<gene>
    <name evidence="3" type="ORF">FHG64_06190</name>
</gene>
<keyword evidence="4" id="KW-1185">Reference proteome</keyword>
<organism evidence="3 4">
    <name type="scientific">Antarcticibacterium flavum</name>
    <dbReference type="NCBI Taxonomy" id="2058175"/>
    <lineage>
        <taxon>Bacteria</taxon>
        <taxon>Pseudomonadati</taxon>
        <taxon>Bacteroidota</taxon>
        <taxon>Flavobacteriia</taxon>
        <taxon>Flavobacteriales</taxon>
        <taxon>Flavobacteriaceae</taxon>
        <taxon>Antarcticibacterium</taxon>
    </lineage>
</organism>
<proteinExistence type="predicted"/>
<protein>
    <recommendedName>
        <fullName evidence="2">DUF6377 domain-containing protein</fullName>
    </recommendedName>
</protein>
<dbReference type="AlphaFoldDB" id="A0A5B7X7I5"/>
<dbReference type="Pfam" id="PF19904">
    <property type="entry name" value="DUF6377"/>
    <property type="match status" value="1"/>
</dbReference>
<evidence type="ECO:0000256" key="1">
    <source>
        <dbReference type="SAM" id="Phobius"/>
    </source>
</evidence>
<dbReference type="OrthoDB" id="1044679at2"/>
<dbReference type="InterPro" id="IPR011990">
    <property type="entry name" value="TPR-like_helical_dom_sf"/>
</dbReference>
<feature type="domain" description="DUF6377" evidence="2">
    <location>
        <begin position="240"/>
        <end position="479"/>
    </location>
</feature>
<feature type="transmembrane region" description="Helical" evidence="1">
    <location>
        <begin position="312"/>
        <end position="334"/>
    </location>
</feature>
<keyword evidence="1" id="KW-0472">Membrane</keyword>
<keyword evidence="1" id="KW-1133">Transmembrane helix</keyword>
<evidence type="ECO:0000313" key="3">
    <source>
        <dbReference type="EMBL" id="QCY71369.1"/>
    </source>
</evidence>
<dbReference type="SUPFAM" id="SSF48452">
    <property type="entry name" value="TPR-like"/>
    <property type="match status" value="1"/>
</dbReference>
<accession>A0A5B7X7I5</accession>
<dbReference type="Proteomes" id="UP000309016">
    <property type="component" value="Chromosome"/>
</dbReference>